<comment type="caution">
    <text evidence="6">The sequence shown here is derived from an EMBL/GenBank/DDBJ whole genome shotgun (WGS) entry which is preliminary data.</text>
</comment>
<dbReference type="Proteomes" id="UP001240447">
    <property type="component" value="Unassembled WGS sequence"/>
</dbReference>
<accession>A0ABT9NN75</accession>
<keyword evidence="1" id="KW-0285">Flavoprotein</keyword>
<organism evidence="6 7">
    <name type="scientific">Nocardioides massiliensis</name>
    <dbReference type="NCBI Taxonomy" id="1325935"/>
    <lineage>
        <taxon>Bacteria</taxon>
        <taxon>Bacillati</taxon>
        <taxon>Actinomycetota</taxon>
        <taxon>Actinomycetes</taxon>
        <taxon>Propionibacteriales</taxon>
        <taxon>Nocardioidaceae</taxon>
        <taxon>Nocardioides</taxon>
    </lineage>
</organism>
<dbReference type="InterPro" id="IPR019921">
    <property type="entry name" value="Lucif-like_OxRdtase_Rv2161c"/>
</dbReference>
<keyword evidence="2" id="KW-0288">FMN</keyword>
<keyword evidence="3" id="KW-0560">Oxidoreductase</keyword>
<keyword evidence="7" id="KW-1185">Reference proteome</keyword>
<dbReference type="PANTHER" id="PTHR30011:SF16">
    <property type="entry name" value="C2H2 FINGER DOMAIN TRANSCRIPTION FACTOR (EUROFUNG)-RELATED"/>
    <property type="match status" value="1"/>
</dbReference>
<evidence type="ECO:0000313" key="7">
    <source>
        <dbReference type="Proteomes" id="UP001240447"/>
    </source>
</evidence>
<gene>
    <name evidence="6" type="ORF">J2S59_001682</name>
</gene>
<evidence type="ECO:0000256" key="3">
    <source>
        <dbReference type="ARBA" id="ARBA00023002"/>
    </source>
</evidence>
<evidence type="ECO:0000256" key="2">
    <source>
        <dbReference type="ARBA" id="ARBA00022643"/>
    </source>
</evidence>
<evidence type="ECO:0000313" key="6">
    <source>
        <dbReference type="EMBL" id="MDP9821873.1"/>
    </source>
</evidence>
<dbReference type="RefSeq" id="WP_306825002.1">
    <property type="nucleotide sequence ID" value="NZ_JAUSQM010000001.1"/>
</dbReference>
<proteinExistence type="predicted"/>
<evidence type="ECO:0000256" key="1">
    <source>
        <dbReference type="ARBA" id="ARBA00022630"/>
    </source>
</evidence>
<dbReference type="InterPro" id="IPR051260">
    <property type="entry name" value="Diverse_substr_monoxygenases"/>
</dbReference>
<dbReference type="SUPFAM" id="SSF51679">
    <property type="entry name" value="Bacterial luciferase-like"/>
    <property type="match status" value="1"/>
</dbReference>
<keyword evidence="4" id="KW-0503">Monooxygenase</keyword>
<reference evidence="6 7" key="1">
    <citation type="submission" date="2023-07" db="EMBL/GenBank/DDBJ databases">
        <title>Sequencing the genomes of 1000 actinobacteria strains.</title>
        <authorList>
            <person name="Klenk H.-P."/>
        </authorList>
    </citation>
    <scope>NUCLEOTIDE SEQUENCE [LARGE SCALE GENOMIC DNA]</scope>
    <source>
        <strain evidence="6 7">GD13</strain>
    </source>
</reference>
<dbReference type="Pfam" id="PF00296">
    <property type="entry name" value="Bac_luciferase"/>
    <property type="match status" value="1"/>
</dbReference>
<dbReference type="InterPro" id="IPR036661">
    <property type="entry name" value="Luciferase-like_sf"/>
</dbReference>
<sequence length="278" mass="29822">MKIGIATPTLFQVPAVASAWERTAGVEDVVTVARAADEAGIDYLTCAEHVAVPEEAAATRGGTYWDPLATLSFLAAHTQRINLVTAVLVLGYHRPEAIAKRYGTLDLLSNGRVVLGVGVGSLKEEFDLLDAPWEDRGARADADLRRLREVWGQSSVDGMRYDPTSPRTTVPVWVGGRTVRSLRRAVELGTGWMPFGLGRDELAAMLARFDLPDGFEVVLSPGGTLDPLGDPEAALRKLRAVQEVGATRATCTVDADSAAHYAEQMAALAALAQDLEDR</sequence>
<name>A0ABT9NN75_9ACTN</name>
<dbReference type="NCBIfam" id="TIGR03619">
    <property type="entry name" value="F420_Rv2161c"/>
    <property type="match status" value="1"/>
</dbReference>
<protein>
    <submittedName>
        <fullName evidence="6">F420-dependent oxidoreductase</fullName>
    </submittedName>
</protein>
<dbReference type="Gene3D" id="3.20.20.30">
    <property type="entry name" value="Luciferase-like domain"/>
    <property type="match status" value="1"/>
</dbReference>
<dbReference type="InterPro" id="IPR011251">
    <property type="entry name" value="Luciferase-like_dom"/>
</dbReference>
<feature type="domain" description="Luciferase-like" evidence="5">
    <location>
        <begin position="1"/>
        <end position="210"/>
    </location>
</feature>
<dbReference type="PANTHER" id="PTHR30011">
    <property type="entry name" value="ALKANESULFONATE MONOOXYGENASE-RELATED"/>
    <property type="match status" value="1"/>
</dbReference>
<evidence type="ECO:0000259" key="5">
    <source>
        <dbReference type="Pfam" id="PF00296"/>
    </source>
</evidence>
<dbReference type="EMBL" id="JAUSQM010000001">
    <property type="protein sequence ID" value="MDP9821873.1"/>
    <property type="molecule type" value="Genomic_DNA"/>
</dbReference>
<evidence type="ECO:0000256" key="4">
    <source>
        <dbReference type="ARBA" id="ARBA00023033"/>
    </source>
</evidence>